<feature type="coiled-coil region" evidence="1">
    <location>
        <begin position="278"/>
        <end position="331"/>
    </location>
</feature>
<evidence type="ECO:0000256" key="1">
    <source>
        <dbReference type="SAM" id="Coils"/>
    </source>
</evidence>
<keyword evidence="3" id="KW-1185">Reference proteome</keyword>
<reference evidence="2 3" key="1">
    <citation type="journal article" date="2016" name="Biochim. Biophys. Acta">
        <title>Characterization of red-shifted phycobilisomes isolated from the chlorophyll f-containing cyanobacterium Halomicronema hongdechloris.</title>
        <authorList>
            <person name="Li Y."/>
            <person name="Lin Y."/>
            <person name="Garvey C.J."/>
            <person name="Birch D."/>
            <person name="Corkery R.W."/>
            <person name="Loughlin P.C."/>
            <person name="Scheer H."/>
            <person name="Willows R.D."/>
            <person name="Chen M."/>
        </authorList>
    </citation>
    <scope>NUCLEOTIDE SEQUENCE [LARGE SCALE GENOMIC DNA]</scope>
    <source>
        <strain evidence="2 3">C2206</strain>
    </source>
</reference>
<evidence type="ECO:0008006" key="4">
    <source>
        <dbReference type="Google" id="ProtNLM"/>
    </source>
</evidence>
<gene>
    <name evidence="2" type="ORF">XM38_003440</name>
</gene>
<dbReference type="KEGG" id="hhg:XM38_003440"/>
<keyword evidence="1" id="KW-0175">Coiled coil</keyword>
<dbReference type="InterPro" id="IPR036465">
    <property type="entry name" value="vWFA_dom_sf"/>
</dbReference>
<dbReference type="EMBL" id="CP021983">
    <property type="protein sequence ID" value="ASC69417.1"/>
    <property type="molecule type" value="Genomic_DNA"/>
</dbReference>
<evidence type="ECO:0000313" key="2">
    <source>
        <dbReference type="EMBL" id="ASC69417.1"/>
    </source>
</evidence>
<proteinExistence type="predicted"/>
<dbReference type="Proteomes" id="UP000191901">
    <property type="component" value="Chromosome"/>
</dbReference>
<name>A0A1Z3HGU4_9CYAN</name>
<protein>
    <recommendedName>
        <fullName evidence="4">VWFA domain-containing protein</fullName>
    </recommendedName>
</protein>
<accession>A0A1Z3HGU4</accession>
<sequence>MNEGFSGRGATDPLAERGAWRTKLEAASELLLRQIASIRDQDVAVIKFADQAEKIFQGHQSAFSPSSFSVLQGGGRTNLTAALNIVAIDSSFNRYRALSVLILSDGLANIGNPQIEAERIIERYPFARIDTILIDETDQGRAIAESVSINGSVRNAVSILQLQDSVERARVAGLQQEISGLAQRQLALESELSAIANVSTPTLLTVTSQVSLTPSSLRDQISPFLTGIEEIQEVASTASGASYRGRIRSISQSSPVSISLSGLREAVELFLEWIVPWRREHVEQMLVLQRRREELEQRKLEMDLGRENAELDALELSNRRLELELLTSKLELAERLLNHLDPNENMSGSERVAYVQKLVGSIDRLASNRLEFQASGPGFESRSNIQ</sequence>
<evidence type="ECO:0000313" key="3">
    <source>
        <dbReference type="Proteomes" id="UP000191901"/>
    </source>
</evidence>
<dbReference type="Gene3D" id="3.40.50.410">
    <property type="entry name" value="von Willebrand factor, type A domain"/>
    <property type="match status" value="1"/>
</dbReference>
<organism evidence="2 3">
    <name type="scientific">Halomicronema hongdechloris C2206</name>
    <dbReference type="NCBI Taxonomy" id="1641165"/>
    <lineage>
        <taxon>Bacteria</taxon>
        <taxon>Bacillati</taxon>
        <taxon>Cyanobacteriota</taxon>
        <taxon>Cyanophyceae</taxon>
        <taxon>Nodosilineales</taxon>
        <taxon>Nodosilineaceae</taxon>
        <taxon>Halomicronema</taxon>
    </lineage>
</organism>
<dbReference type="AlphaFoldDB" id="A0A1Z3HGU4"/>